<feature type="domain" description="Histidine kinase" evidence="6">
    <location>
        <begin position="169"/>
        <end position="389"/>
    </location>
</feature>
<evidence type="ECO:0000313" key="7">
    <source>
        <dbReference type="EMBL" id="MDO6421494.1"/>
    </source>
</evidence>
<evidence type="ECO:0000256" key="1">
    <source>
        <dbReference type="ARBA" id="ARBA00000085"/>
    </source>
</evidence>
<reference evidence="7" key="1">
    <citation type="submission" date="2023-07" db="EMBL/GenBank/DDBJ databases">
        <title>Genome content predicts the carbon catabolic preferences of heterotrophic bacteria.</title>
        <authorList>
            <person name="Gralka M."/>
        </authorList>
    </citation>
    <scope>NUCLEOTIDE SEQUENCE</scope>
    <source>
        <strain evidence="7">I3M17_2</strain>
    </source>
</reference>
<dbReference type="SMART" id="SM00388">
    <property type="entry name" value="HisKA"/>
    <property type="match status" value="1"/>
</dbReference>
<proteinExistence type="predicted"/>
<dbReference type="CDD" id="cd00082">
    <property type="entry name" value="HisKA"/>
    <property type="match status" value="1"/>
</dbReference>
<gene>
    <name evidence="7" type="ORF">Q4521_03320</name>
</gene>
<dbReference type="Proteomes" id="UP001169760">
    <property type="component" value="Unassembled WGS sequence"/>
</dbReference>
<dbReference type="PRINTS" id="PR00344">
    <property type="entry name" value="BCTRLSENSOR"/>
</dbReference>
<keyword evidence="4" id="KW-0808">Transferase</keyword>
<organism evidence="7 8">
    <name type="scientific">Saccharophagus degradans</name>
    <dbReference type="NCBI Taxonomy" id="86304"/>
    <lineage>
        <taxon>Bacteria</taxon>
        <taxon>Pseudomonadati</taxon>
        <taxon>Pseudomonadota</taxon>
        <taxon>Gammaproteobacteria</taxon>
        <taxon>Cellvibrionales</taxon>
        <taxon>Cellvibrionaceae</taxon>
        <taxon>Saccharophagus</taxon>
    </lineage>
</organism>
<dbReference type="InterPro" id="IPR005467">
    <property type="entry name" value="His_kinase_dom"/>
</dbReference>
<dbReference type="AlphaFoldDB" id="A0AAW7X2B0"/>
<dbReference type="InterPro" id="IPR003661">
    <property type="entry name" value="HisK_dim/P_dom"/>
</dbReference>
<protein>
    <recommendedName>
        <fullName evidence="2">histidine kinase</fullName>
        <ecNumber evidence="2">2.7.13.3</ecNumber>
    </recommendedName>
</protein>
<dbReference type="RefSeq" id="WP_303490955.1">
    <property type="nucleotide sequence ID" value="NZ_JAUOPB010000002.1"/>
</dbReference>
<dbReference type="GO" id="GO:0000155">
    <property type="term" value="F:phosphorelay sensor kinase activity"/>
    <property type="evidence" value="ECO:0007669"/>
    <property type="project" value="InterPro"/>
</dbReference>
<dbReference type="SMART" id="SM00387">
    <property type="entry name" value="HATPase_c"/>
    <property type="match status" value="1"/>
</dbReference>
<dbReference type="PANTHER" id="PTHR43047">
    <property type="entry name" value="TWO-COMPONENT HISTIDINE PROTEIN KINASE"/>
    <property type="match status" value="1"/>
</dbReference>
<dbReference type="InterPro" id="IPR036097">
    <property type="entry name" value="HisK_dim/P_sf"/>
</dbReference>
<sequence>MDAATEVESLRQELASLRQLTMTVMTSNGDMGVVVQFLKNSFAIPSYQALGEALIESLGQLGLKGAVTLETYTGRIFIGPEGSLDIEAASAIKADLLTGRIVERDGVLQINYDSASLRVTELPDNEERIGQLRDSLALLMEGAEARVKSLIMEEKAIEARQSKDEFFALMSNELRTPLNPIIGYATRLEKKLGSELDEQYRTVIRSIKSNGESLLRLVNHIIDLGKLEAGEIAVNRRPFNVSDAITYSIIKAEEFIDRDKTNIVKQVDPNLFFVADPPRIIDIIISLLAYSAQASDNHIITITASLEKTEDTDNLIVEVQDDSQAFSEAYKTKVFEQFANRENVDMYESNDLGIGLYLTKKLVELHGGNITLHNKMKKGNVFRMSLPSF</sequence>
<dbReference type="SUPFAM" id="SSF47384">
    <property type="entry name" value="Homodimeric domain of signal transducing histidine kinase"/>
    <property type="match status" value="1"/>
</dbReference>
<evidence type="ECO:0000259" key="6">
    <source>
        <dbReference type="PROSITE" id="PS50109"/>
    </source>
</evidence>
<dbReference type="GO" id="GO:0005886">
    <property type="term" value="C:plasma membrane"/>
    <property type="evidence" value="ECO:0007669"/>
    <property type="project" value="TreeGrafter"/>
</dbReference>
<dbReference type="Gene3D" id="1.10.287.130">
    <property type="match status" value="1"/>
</dbReference>
<dbReference type="GO" id="GO:0009927">
    <property type="term" value="F:histidine phosphotransfer kinase activity"/>
    <property type="evidence" value="ECO:0007669"/>
    <property type="project" value="TreeGrafter"/>
</dbReference>
<comment type="catalytic activity">
    <reaction evidence="1">
        <text>ATP + protein L-histidine = ADP + protein N-phospho-L-histidine.</text>
        <dbReference type="EC" id="2.7.13.3"/>
    </reaction>
</comment>
<dbReference type="InterPro" id="IPR036890">
    <property type="entry name" value="HATPase_C_sf"/>
</dbReference>
<evidence type="ECO:0000313" key="8">
    <source>
        <dbReference type="Proteomes" id="UP001169760"/>
    </source>
</evidence>
<dbReference type="Pfam" id="PF00512">
    <property type="entry name" value="HisKA"/>
    <property type="match status" value="1"/>
</dbReference>
<keyword evidence="3" id="KW-0597">Phosphoprotein</keyword>
<dbReference type="EC" id="2.7.13.3" evidence="2"/>
<name>A0AAW7X2B0_9GAMM</name>
<dbReference type="SUPFAM" id="SSF55874">
    <property type="entry name" value="ATPase domain of HSP90 chaperone/DNA topoisomerase II/histidine kinase"/>
    <property type="match status" value="1"/>
</dbReference>
<dbReference type="InterPro" id="IPR003594">
    <property type="entry name" value="HATPase_dom"/>
</dbReference>
<dbReference type="PANTHER" id="PTHR43047:SF72">
    <property type="entry name" value="OSMOSENSING HISTIDINE PROTEIN KINASE SLN1"/>
    <property type="match status" value="1"/>
</dbReference>
<dbReference type="PROSITE" id="PS50109">
    <property type="entry name" value="HIS_KIN"/>
    <property type="match status" value="1"/>
</dbReference>
<dbReference type="Gene3D" id="3.30.565.10">
    <property type="entry name" value="Histidine kinase-like ATPase, C-terminal domain"/>
    <property type="match status" value="1"/>
</dbReference>
<evidence type="ECO:0000256" key="2">
    <source>
        <dbReference type="ARBA" id="ARBA00012438"/>
    </source>
</evidence>
<evidence type="ECO:0000256" key="3">
    <source>
        <dbReference type="ARBA" id="ARBA00022553"/>
    </source>
</evidence>
<dbReference type="Pfam" id="PF02518">
    <property type="entry name" value="HATPase_c"/>
    <property type="match status" value="1"/>
</dbReference>
<comment type="caution">
    <text evidence="7">The sequence shown here is derived from an EMBL/GenBank/DDBJ whole genome shotgun (WGS) entry which is preliminary data.</text>
</comment>
<dbReference type="InterPro" id="IPR004358">
    <property type="entry name" value="Sig_transdc_His_kin-like_C"/>
</dbReference>
<dbReference type="EMBL" id="JAUOPB010000002">
    <property type="protein sequence ID" value="MDO6421494.1"/>
    <property type="molecule type" value="Genomic_DNA"/>
</dbReference>
<evidence type="ECO:0000256" key="5">
    <source>
        <dbReference type="ARBA" id="ARBA00022777"/>
    </source>
</evidence>
<keyword evidence="5 7" id="KW-0418">Kinase</keyword>
<evidence type="ECO:0000256" key="4">
    <source>
        <dbReference type="ARBA" id="ARBA00022679"/>
    </source>
</evidence>
<accession>A0AAW7X2B0</accession>